<proteinExistence type="predicted"/>
<comment type="caution">
    <text evidence="1">The sequence shown here is derived from an EMBL/GenBank/DDBJ whole genome shotgun (WGS) entry which is preliminary data.</text>
</comment>
<dbReference type="EMBL" id="JAPESX010000225">
    <property type="protein sequence ID" value="KAJ8122479.1"/>
    <property type="molecule type" value="Genomic_DNA"/>
</dbReference>
<reference evidence="1" key="1">
    <citation type="submission" date="2022-11" db="EMBL/GenBank/DDBJ databases">
        <title>Genome Sequence of Nemania bipapillata.</title>
        <authorList>
            <person name="Buettner E."/>
        </authorList>
    </citation>
    <scope>NUCLEOTIDE SEQUENCE</scope>
    <source>
        <strain evidence="1">CP14</strain>
    </source>
</reference>
<evidence type="ECO:0000313" key="2">
    <source>
        <dbReference type="Proteomes" id="UP001153334"/>
    </source>
</evidence>
<organism evidence="1 2">
    <name type="scientific">Nemania bipapillata</name>
    <dbReference type="NCBI Taxonomy" id="110536"/>
    <lineage>
        <taxon>Eukaryota</taxon>
        <taxon>Fungi</taxon>
        <taxon>Dikarya</taxon>
        <taxon>Ascomycota</taxon>
        <taxon>Pezizomycotina</taxon>
        <taxon>Sordariomycetes</taxon>
        <taxon>Xylariomycetidae</taxon>
        <taxon>Xylariales</taxon>
        <taxon>Xylariaceae</taxon>
        <taxon>Nemania</taxon>
    </lineage>
</organism>
<accession>A0ACC2J4T5</accession>
<protein>
    <submittedName>
        <fullName evidence="1">Uncharacterized protein</fullName>
    </submittedName>
</protein>
<gene>
    <name evidence="1" type="ORF">ONZ43_g1338</name>
</gene>
<evidence type="ECO:0000313" key="1">
    <source>
        <dbReference type="EMBL" id="KAJ8122479.1"/>
    </source>
</evidence>
<keyword evidence="2" id="KW-1185">Reference proteome</keyword>
<name>A0ACC2J4T5_9PEZI</name>
<dbReference type="Proteomes" id="UP001153334">
    <property type="component" value="Unassembled WGS sequence"/>
</dbReference>
<sequence length="249" mass="28131">MPESEDLDSFDDNGSLDATATPGESQESWDHLEIEELHSTTTPRCPMCHQEVDGELFEKHSTNGKMSVKQQTAFCRLHKRLSAEAAGVEKGYPKIDWEALHSRCSAHQTFLQDILEGTQVSHYRQVLKEKVDSGKSRTLLTSHDNLTPGYYGPRGLQAMTGFIMNALSDVIRRRAVEDKLISARSYTGYVQNVLVPELTVRLIMEDMSVPEERARDVLEESVEIGELLHEEARDVVRIDETEDDSLLEI</sequence>